<name>A0A8J3L4E8_9ACTN</name>
<keyword evidence="2 7" id="KW-0813">Transport</keyword>
<comment type="similarity">
    <text evidence="7">Belongs to the binding-protein-dependent transport system permease family.</text>
</comment>
<feature type="transmembrane region" description="Helical" evidence="7">
    <location>
        <begin position="139"/>
        <end position="160"/>
    </location>
</feature>
<dbReference type="GO" id="GO:0005886">
    <property type="term" value="C:plasma membrane"/>
    <property type="evidence" value="ECO:0007669"/>
    <property type="project" value="UniProtKB-SubCell"/>
</dbReference>
<dbReference type="Pfam" id="PF00528">
    <property type="entry name" value="BPD_transp_1"/>
    <property type="match status" value="1"/>
</dbReference>
<gene>
    <name evidence="10" type="ORF">Cco03nite_30600</name>
</gene>
<dbReference type="InterPro" id="IPR035906">
    <property type="entry name" value="MetI-like_sf"/>
</dbReference>
<dbReference type="Gene3D" id="1.10.3720.10">
    <property type="entry name" value="MetI-like"/>
    <property type="match status" value="1"/>
</dbReference>
<evidence type="ECO:0000256" key="7">
    <source>
        <dbReference type="RuleBase" id="RU363032"/>
    </source>
</evidence>
<dbReference type="CDD" id="cd06261">
    <property type="entry name" value="TM_PBP2"/>
    <property type="match status" value="1"/>
</dbReference>
<keyword evidence="3" id="KW-1003">Cell membrane</keyword>
<keyword evidence="5 7" id="KW-1133">Transmembrane helix</keyword>
<comment type="caution">
    <text evidence="10">The sequence shown here is derived from an EMBL/GenBank/DDBJ whole genome shotgun (WGS) entry which is preliminary data.</text>
</comment>
<dbReference type="AlphaFoldDB" id="A0A8J3L4E8"/>
<feature type="transmembrane region" description="Helical" evidence="7">
    <location>
        <begin position="304"/>
        <end position="323"/>
    </location>
</feature>
<feature type="transmembrane region" description="Helical" evidence="7">
    <location>
        <begin position="43"/>
        <end position="62"/>
    </location>
</feature>
<feature type="domain" description="ABC transmembrane type-1" evidence="9">
    <location>
        <begin position="102"/>
        <end position="320"/>
    </location>
</feature>
<evidence type="ECO:0000256" key="1">
    <source>
        <dbReference type="ARBA" id="ARBA00004651"/>
    </source>
</evidence>
<keyword evidence="11" id="KW-1185">Reference proteome</keyword>
<dbReference type="SUPFAM" id="SSF161098">
    <property type="entry name" value="MetI-like"/>
    <property type="match status" value="1"/>
</dbReference>
<evidence type="ECO:0000256" key="8">
    <source>
        <dbReference type="SAM" id="MobiDB-lite"/>
    </source>
</evidence>
<keyword evidence="6 7" id="KW-0472">Membrane</keyword>
<evidence type="ECO:0000256" key="4">
    <source>
        <dbReference type="ARBA" id="ARBA00022692"/>
    </source>
</evidence>
<dbReference type="GO" id="GO:0055085">
    <property type="term" value="P:transmembrane transport"/>
    <property type="evidence" value="ECO:0007669"/>
    <property type="project" value="InterPro"/>
</dbReference>
<evidence type="ECO:0000256" key="3">
    <source>
        <dbReference type="ARBA" id="ARBA00022475"/>
    </source>
</evidence>
<keyword evidence="4 7" id="KW-0812">Transmembrane</keyword>
<feature type="region of interest" description="Disordered" evidence="8">
    <location>
        <begin position="1"/>
        <end position="27"/>
    </location>
</feature>
<comment type="subcellular location">
    <subcellularLocation>
        <location evidence="1 7">Cell membrane</location>
        <topology evidence="1 7">Multi-pass membrane protein</topology>
    </subcellularLocation>
</comment>
<evidence type="ECO:0000256" key="2">
    <source>
        <dbReference type="ARBA" id="ARBA00022448"/>
    </source>
</evidence>
<evidence type="ECO:0000313" key="10">
    <source>
        <dbReference type="EMBL" id="GIG06360.1"/>
    </source>
</evidence>
<dbReference type="PANTHER" id="PTHR30193:SF37">
    <property type="entry name" value="INNER MEMBRANE ABC TRANSPORTER PERMEASE PROTEIN YCJO"/>
    <property type="match status" value="1"/>
</dbReference>
<feature type="transmembrane region" description="Helical" evidence="7">
    <location>
        <begin position="241"/>
        <end position="261"/>
    </location>
</feature>
<dbReference type="InterPro" id="IPR051393">
    <property type="entry name" value="ABC_transporter_permease"/>
</dbReference>
<evidence type="ECO:0000256" key="6">
    <source>
        <dbReference type="ARBA" id="ARBA00023136"/>
    </source>
</evidence>
<proteinExistence type="inferred from homology"/>
<dbReference type="PROSITE" id="PS50928">
    <property type="entry name" value="ABC_TM1"/>
    <property type="match status" value="1"/>
</dbReference>
<dbReference type="EMBL" id="BONI01000022">
    <property type="protein sequence ID" value="GIG06360.1"/>
    <property type="molecule type" value="Genomic_DNA"/>
</dbReference>
<dbReference type="InterPro" id="IPR000515">
    <property type="entry name" value="MetI-like"/>
</dbReference>
<organism evidence="10 11">
    <name type="scientific">Catellatospora coxensis</name>
    <dbReference type="NCBI Taxonomy" id="310354"/>
    <lineage>
        <taxon>Bacteria</taxon>
        <taxon>Bacillati</taxon>
        <taxon>Actinomycetota</taxon>
        <taxon>Actinomycetes</taxon>
        <taxon>Micromonosporales</taxon>
        <taxon>Micromonosporaceae</taxon>
        <taxon>Catellatospora</taxon>
    </lineage>
</organism>
<dbReference type="PANTHER" id="PTHR30193">
    <property type="entry name" value="ABC TRANSPORTER PERMEASE PROTEIN"/>
    <property type="match status" value="1"/>
</dbReference>
<evidence type="ECO:0000256" key="5">
    <source>
        <dbReference type="ARBA" id="ARBA00022989"/>
    </source>
</evidence>
<reference evidence="10 11" key="1">
    <citation type="submission" date="2021-01" db="EMBL/GenBank/DDBJ databases">
        <title>Whole genome shotgun sequence of Catellatospora coxensis NBRC 107359.</title>
        <authorList>
            <person name="Komaki H."/>
            <person name="Tamura T."/>
        </authorList>
    </citation>
    <scope>NUCLEOTIDE SEQUENCE [LARGE SCALE GENOMIC DNA]</scope>
    <source>
        <strain evidence="10 11">NBRC 107359</strain>
    </source>
</reference>
<sequence length="341" mass="38495">MAVQSSTRPEVAPGQRRGGSQLPMEPQRSKGVLGRLDIKYSPYLYIAPFFVVFGIFGLWPLIYTLRMSLYDWDLGSTIETAKFVGFDNFAMFLGDEDFWNSVVNTLAMFLMSTIPQLILALILANALNKRLRGRTLLRMGVLIPNITSVAAVAIVFTQLYNRDFGLINWFLGFFGVDPIDWTAHSWSSWVAISSMVDWRWTGYNALIFLAAMQSIPRDIYESASIDGASAWRQFWTMTVPMLRPTIIFVTIISTIGGLQLYGEPLLFTGGGNPLLGGSDRQSQTVTMFLMEQFYMKFELGRAATVAWLLFIMILIFSVINFLFTRSLRSADGKAKQRKVAR</sequence>
<feature type="transmembrane region" description="Helical" evidence="7">
    <location>
        <begin position="106"/>
        <end position="127"/>
    </location>
</feature>
<dbReference type="RefSeq" id="WP_203692734.1">
    <property type="nucleotide sequence ID" value="NZ_BAAALC010000004.1"/>
</dbReference>
<evidence type="ECO:0000313" key="11">
    <source>
        <dbReference type="Proteomes" id="UP000630887"/>
    </source>
</evidence>
<accession>A0A8J3L4E8</accession>
<protein>
    <submittedName>
        <fullName evidence="10">ABC transporter permease</fullName>
    </submittedName>
</protein>
<evidence type="ECO:0000259" key="9">
    <source>
        <dbReference type="PROSITE" id="PS50928"/>
    </source>
</evidence>
<dbReference type="Proteomes" id="UP000630887">
    <property type="component" value="Unassembled WGS sequence"/>
</dbReference>